<protein>
    <submittedName>
        <fullName evidence="3">Toxin co-regulated pilus biosynthesis Q family protein</fullName>
    </submittedName>
    <submittedName>
        <fullName evidence="5">Type IV pilus biogenesis protein PilL</fullName>
    </submittedName>
</protein>
<dbReference type="Proteomes" id="UP000250443">
    <property type="component" value="Unassembled WGS sequence"/>
</dbReference>
<dbReference type="InterPro" id="IPR018927">
    <property type="entry name" value="Pilus_synth_Q_C"/>
</dbReference>
<feature type="signal peptide" evidence="1">
    <location>
        <begin position="1"/>
        <end position="21"/>
    </location>
</feature>
<reference evidence="3 7" key="2">
    <citation type="submission" date="2020-11" db="EMBL/GenBank/DDBJ databases">
        <title>Enhanced detection system for hospital associated transmission using whole genome sequencing surveillance.</title>
        <authorList>
            <person name="Harrison L.H."/>
            <person name="Van Tyne D."/>
            <person name="Marsh J.W."/>
            <person name="Griffith M.P."/>
            <person name="Snyder D.J."/>
            <person name="Cooper V.S."/>
            <person name="Mustapha M."/>
        </authorList>
    </citation>
    <scope>NUCLEOTIDE SEQUENCE [LARGE SCALE GENOMIC DNA]</scope>
    <source>
        <strain evidence="3 7">PSB00013</strain>
    </source>
</reference>
<name>A0A2X2BYK3_PSELU</name>
<accession>A0A2X2BYK3</accession>
<feature type="domain" description="Toxin co-regulated pilus biosynthesis protein Q C-terminal" evidence="2">
    <location>
        <begin position="259"/>
        <end position="338"/>
    </location>
</feature>
<dbReference type="Pfam" id="PF10671">
    <property type="entry name" value="TcpQ"/>
    <property type="match status" value="1"/>
</dbReference>
<gene>
    <name evidence="5" type="primary">pilL_2</name>
    <name evidence="4" type="synonym">pilL_1</name>
    <name evidence="3" type="ORF">I5Q09_24105</name>
    <name evidence="4" type="ORF">NCTC11842_00042</name>
    <name evidence="5" type="ORF">NCTC11842_00218</name>
</gene>
<keyword evidence="1" id="KW-0732">Signal</keyword>
<dbReference type="RefSeq" id="WP_112297407.1">
    <property type="nucleotide sequence ID" value="NZ_JADTXM010000028.1"/>
</dbReference>
<evidence type="ECO:0000256" key="1">
    <source>
        <dbReference type="SAM" id="SignalP"/>
    </source>
</evidence>
<dbReference type="EMBL" id="UAUF01000002">
    <property type="protein sequence ID" value="SPZ00073.1"/>
    <property type="molecule type" value="Genomic_DNA"/>
</dbReference>
<reference evidence="5 6" key="1">
    <citation type="submission" date="2018-06" db="EMBL/GenBank/DDBJ databases">
        <authorList>
            <consortium name="Pathogen Informatics"/>
            <person name="Doyle S."/>
        </authorList>
    </citation>
    <scope>NUCLEOTIDE SEQUENCE [LARGE SCALE GENOMIC DNA]</scope>
    <source>
        <strain evidence="5 6">NCTC11842</strain>
    </source>
</reference>
<dbReference type="Gene3D" id="3.55.50.70">
    <property type="match status" value="1"/>
</dbReference>
<dbReference type="AlphaFoldDB" id="A0A2X2BYK3"/>
<evidence type="ECO:0000313" key="5">
    <source>
        <dbReference type="EMBL" id="SPZ00073.1"/>
    </source>
</evidence>
<dbReference type="Proteomes" id="UP000638986">
    <property type="component" value="Unassembled WGS sequence"/>
</dbReference>
<evidence type="ECO:0000313" key="4">
    <source>
        <dbReference type="EMBL" id="SPY99897.1"/>
    </source>
</evidence>
<evidence type="ECO:0000313" key="6">
    <source>
        <dbReference type="Proteomes" id="UP000250443"/>
    </source>
</evidence>
<proteinExistence type="predicted"/>
<evidence type="ECO:0000313" key="7">
    <source>
        <dbReference type="Proteomes" id="UP000638986"/>
    </source>
</evidence>
<evidence type="ECO:0000313" key="3">
    <source>
        <dbReference type="EMBL" id="MBH3441766.1"/>
    </source>
</evidence>
<sequence length="350" mass="37672">MKVCLLASLLAVAIAPSVALAEFAIDGIQPLSTERGPMGRYAPPEQTGAATFRQSTASDVPRQARYKDAKLLLDLAYSPVTERGSGTAVQVPGFADDIPFASAMSMIVPRGWQVYEDDSFDRKKLPEKVSFNGGKPWTDVLKDMGERYALAFHIDWYDRTIMLKEGRPSPVMQAARIPVIAEPPRASVAANLASPAKHDVASGSAVPTVTKSFAASTTPAVITAGGSNLPSSTGASQPVVALAVPTPAPVVKPVPQIPTWSVSVTDQTIRQALSKWAKVAHWTFDPEHWTVPVDIPLTASATFRGTFQEAVQQLVSTTELSDTPLQPCFYSNHVVRIVPYNEMCDRMAAR</sequence>
<evidence type="ECO:0000259" key="2">
    <source>
        <dbReference type="Pfam" id="PF10671"/>
    </source>
</evidence>
<dbReference type="EMBL" id="JADTXM010000028">
    <property type="protein sequence ID" value="MBH3441766.1"/>
    <property type="molecule type" value="Genomic_DNA"/>
</dbReference>
<dbReference type="EMBL" id="UAUF01000002">
    <property type="protein sequence ID" value="SPY99897.1"/>
    <property type="molecule type" value="Genomic_DNA"/>
</dbReference>
<organism evidence="5 6">
    <name type="scientific">Pseudomonas luteola</name>
    <dbReference type="NCBI Taxonomy" id="47886"/>
    <lineage>
        <taxon>Bacteria</taxon>
        <taxon>Pseudomonadati</taxon>
        <taxon>Pseudomonadota</taxon>
        <taxon>Gammaproteobacteria</taxon>
        <taxon>Pseudomonadales</taxon>
        <taxon>Pseudomonadaceae</taxon>
        <taxon>Pseudomonas</taxon>
    </lineage>
</organism>
<feature type="chain" id="PRO_5044582292" evidence="1">
    <location>
        <begin position="22"/>
        <end position="350"/>
    </location>
</feature>